<dbReference type="InterPro" id="IPR002125">
    <property type="entry name" value="CMP_dCMP_dom"/>
</dbReference>
<dbReference type="HOGENOM" id="CLU_097262_1_2_12"/>
<evidence type="ECO:0000256" key="6">
    <source>
        <dbReference type="ARBA" id="ARBA00022723"/>
    </source>
</evidence>
<dbReference type="SUPFAM" id="SSF53927">
    <property type="entry name" value="Cytidine deaminase-like"/>
    <property type="match status" value="1"/>
</dbReference>
<dbReference type="GO" id="GO:0055086">
    <property type="term" value="P:nucleobase-containing small molecule metabolic process"/>
    <property type="evidence" value="ECO:0007669"/>
    <property type="project" value="UniProtKB-ARBA"/>
</dbReference>
<evidence type="ECO:0000256" key="3">
    <source>
        <dbReference type="ARBA" id="ARBA00006576"/>
    </source>
</evidence>
<comment type="function">
    <text evidence="2 15">This enzyme scavenges exogenous and endogenous cytidine and 2'-deoxycytidine for UMP synthesis.</text>
</comment>
<evidence type="ECO:0000256" key="12">
    <source>
        <dbReference type="PIRSR" id="PIRSR606262-1"/>
    </source>
</evidence>
<evidence type="ECO:0000259" key="16">
    <source>
        <dbReference type="PROSITE" id="PS51747"/>
    </source>
</evidence>
<keyword evidence="7 15" id="KW-0378">Hydrolase</keyword>
<dbReference type="Pfam" id="PF00383">
    <property type="entry name" value="dCMP_cyt_deam_1"/>
    <property type="match status" value="1"/>
</dbReference>
<dbReference type="RefSeq" id="WP_014624557.1">
    <property type="nucleotide sequence ID" value="NC_017583.1"/>
</dbReference>
<dbReference type="GO" id="GO:0005829">
    <property type="term" value="C:cytosol"/>
    <property type="evidence" value="ECO:0007669"/>
    <property type="project" value="TreeGrafter"/>
</dbReference>
<reference evidence="17 18" key="1">
    <citation type="submission" date="2011-06" db="EMBL/GenBank/DDBJ databases">
        <title>The complete genome of Spirochaeta thermophila DSM 6578.</title>
        <authorList>
            <consortium name="US DOE Joint Genome Institute (JGI-PGF)"/>
            <person name="Lucas S."/>
            <person name="Lapidus A."/>
            <person name="Bruce D."/>
            <person name="Goodwin L."/>
            <person name="Pitluck S."/>
            <person name="Peters L."/>
            <person name="Kyrpides N."/>
            <person name="Mavromatis K."/>
            <person name="Ivanova N."/>
            <person name="Mikailova N."/>
            <person name="Pagani I."/>
            <person name="Chertkov O."/>
            <person name="Detter J.C."/>
            <person name="Tapia R."/>
            <person name="Han C."/>
            <person name="Land M."/>
            <person name="Hauser L."/>
            <person name="Markowitz V."/>
            <person name="Cheng J.-F."/>
            <person name="Hugenholtz P."/>
            <person name="Woyke T."/>
            <person name="Wu D."/>
            <person name="Spring S."/>
            <person name="Merkhoffer B."/>
            <person name="Schneider S."/>
            <person name="Klenk H.-P."/>
            <person name="Eisen J.A."/>
        </authorList>
    </citation>
    <scope>NUCLEOTIDE SEQUENCE [LARGE SCALE GENOMIC DNA]</scope>
    <source>
        <strain evidence="18">ATCC 700085 / DSM 6578 / Z-1203</strain>
    </source>
</reference>
<evidence type="ECO:0000313" key="18">
    <source>
        <dbReference type="Proteomes" id="UP000007254"/>
    </source>
</evidence>
<dbReference type="GO" id="GO:0004126">
    <property type="term" value="F:cytidine deaminase activity"/>
    <property type="evidence" value="ECO:0007669"/>
    <property type="project" value="UniProtKB-UniRule"/>
</dbReference>
<name>G0GC99_WINT7</name>
<keyword evidence="18" id="KW-1185">Reference proteome</keyword>
<dbReference type="EC" id="3.5.4.5" evidence="4 15"/>
<comment type="cofactor">
    <cofactor evidence="1 14 15">
        <name>Zn(2+)</name>
        <dbReference type="ChEBI" id="CHEBI:29105"/>
    </cofactor>
</comment>
<dbReference type="GO" id="GO:0008270">
    <property type="term" value="F:zinc ion binding"/>
    <property type="evidence" value="ECO:0007669"/>
    <property type="project" value="UniProtKB-UniRule"/>
</dbReference>
<evidence type="ECO:0000256" key="10">
    <source>
        <dbReference type="ARBA" id="ARBA00049252"/>
    </source>
</evidence>
<feature type="binding site" evidence="14">
    <location>
        <position position="92"/>
    </location>
    <ligand>
        <name>Zn(2+)</name>
        <dbReference type="ChEBI" id="CHEBI:29105"/>
        <note>catalytic</note>
    </ligand>
</feature>
<dbReference type="GO" id="GO:0072527">
    <property type="term" value="P:pyrimidine-containing compound metabolic process"/>
    <property type="evidence" value="ECO:0007669"/>
    <property type="project" value="UniProtKB-ARBA"/>
</dbReference>
<keyword evidence="6 14" id="KW-0479">Metal-binding</keyword>
<evidence type="ECO:0000256" key="9">
    <source>
        <dbReference type="ARBA" id="ARBA00032005"/>
    </source>
</evidence>
<dbReference type="NCBIfam" id="TIGR01354">
    <property type="entry name" value="cyt_deam_tetra"/>
    <property type="match status" value="1"/>
</dbReference>
<evidence type="ECO:0000256" key="15">
    <source>
        <dbReference type="RuleBase" id="RU364006"/>
    </source>
</evidence>
<feature type="domain" description="CMP/dCMP-type deaminase" evidence="16">
    <location>
        <begin position="6"/>
        <end position="134"/>
    </location>
</feature>
<evidence type="ECO:0000256" key="4">
    <source>
        <dbReference type="ARBA" id="ARBA00012783"/>
    </source>
</evidence>
<feature type="binding site" evidence="13">
    <location>
        <begin position="47"/>
        <end position="53"/>
    </location>
    <ligand>
        <name>substrate</name>
    </ligand>
</feature>
<gene>
    <name evidence="17" type="ordered locus">Spith_0910</name>
</gene>
<dbReference type="EMBL" id="CP002903">
    <property type="protein sequence ID" value="AEJ61184.1"/>
    <property type="molecule type" value="Genomic_DNA"/>
</dbReference>
<dbReference type="InterPro" id="IPR016193">
    <property type="entry name" value="Cytidine_deaminase-like"/>
</dbReference>
<dbReference type="Gene3D" id="3.40.140.10">
    <property type="entry name" value="Cytidine Deaminase, domain 2"/>
    <property type="match status" value="1"/>
</dbReference>
<dbReference type="PROSITE" id="PS51747">
    <property type="entry name" value="CYT_DCMP_DEAMINASES_2"/>
    <property type="match status" value="1"/>
</dbReference>
<evidence type="ECO:0000256" key="14">
    <source>
        <dbReference type="PIRSR" id="PIRSR606262-3"/>
    </source>
</evidence>
<dbReference type="PANTHER" id="PTHR11644">
    <property type="entry name" value="CYTIDINE DEAMINASE"/>
    <property type="match status" value="1"/>
</dbReference>
<feature type="binding site" evidence="14">
    <location>
        <position position="58"/>
    </location>
    <ligand>
        <name>Zn(2+)</name>
        <dbReference type="ChEBI" id="CHEBI:29105"/>
        <note>catalytic</note>
    </ligand>
</feature>
<evidence type="ECO:0000313" key="17">
    <source>
        <dbReference type="EMBL" id="AEJ61184.1"/>
    </source>
</evidence>
<dbReference type="InterPro" id="IPR006262">
    <property type="entry name" value="Cyt_deam_tetra"/>
</dbReference>
<evidence type="ECO:0000256" key="5">
    <source>
        <dbReference type="ARBA" id="ARBA00018266"/>
    </source>
</evidence>
<dbReference type="Proteomes" id="UP000007254">
    <property type="component" value="Chromosome"/>
</dbReference>
<sequence>MPLDPRHIEALLTAARTAAGLAYAPYSHIHVGAALLCDDGTIVQGANMENRSYGLTVCAERTALFRALLEGRRAFTALAIYSPDVPTLLTPCGACRQVLSEFLPPETPIVCHDPEGEPRVFTLGELYPHDSLRHLNPQAP</sequence>
<dbReference type="NCBIfam" id="NF004064">
    <property type="entry name" value="PRK05578.1"/>
    <property type="match status" value="1"/>
</dbReference>
<evidence type="ECO:0000256" key="11">
    <source>
        <dbReference type="ARBA" id="ARBA00049558"/>
    </source>
</evidence>
<dbReference type="CDD" id="cd01283">
    <property type="entry name" value="cytidine_deaminase"/>
    <property type="match status" value="1"/>
</dbReference>
<comment type="similarity">
    <text evidence="3 15">Belongs to the cytidine and deoxycytidylate deaminase family.</text>
</comment>
<dbReference type="PANTHER" id="PTHR11644:SF2">
    <property type="entry name" value="CYTIDINE DEAMINASE"/>
    <property type="match status" value="1"/>
</dbReference>
<feature type="active site" description="Proton donor" evidence="12">
    <location>
        <position position="60"/>
    </location>
</feature>
<comment type="catalytic activity">
    <reaction evidence="10 15">
        <text>2'-deoxycytidine + H2O + H(+) = 2'-deoxyuridine + NH4(+)</text>
        <dbReference type="Rhea" id="RHEA:13433"/>
        <dbReference type="ChEBI" id="CHEBI:15377"/>
        <dbReference type="ChEBI" id="CHEBI:15378"/>
        <dbReference type="ChEBI" id="CHEBI:15698"/>
        <dbReference type="ChEBI" id="CHEBI:16450"/>
        <dbReference type="ChEBI" id="CHEBI:28938"/>
        <dbReference type="EC" id="3.5.4.5"/>
    </reaction>
</comment>
<evidence type="ECO:0000256" key="2">
    <source>
        <dbReference type="ARBA" id="ARBA00003949"/>
    </source>
</evidence>
<dbReference type="FunFam" id="3.40.140.10:FF:000008">
    <property type="entry name" value="Cytidine deaminase"/>
    <property type="match status" value="1"/>
</dbReference>
<evidence type="ECO:0000256" key="1">
    <source>
        <dbReference type="ARBA" id="ARBA00001947"/>
    </source>
</evidence>
<feature type="binding site" evidence="14">
    <location>
        <position position="95"/>
    </location>
    <ligand>
        <name>Zn(2+)</name>
        <dbReference type="ChEBI" id="CHEBI:29105"/>
        <note>catalytic</note>
    </ligand>
</feature>
<dbReference type="KEGG" id="stq:Spith_0910"/>
<organism evidence="17 18">
    <name type="scientific">Winmispira thermophila (strain ATCC 700085 / DSM 6578 / Z-1203)</name>
    <name type="common">Spirochaeta thermophila</name>
    <dbReference type="NCBI Taxonomy" id="869211"/>
    <lineage>
        <taxon>Bacteria</taxon>
        <taxon>Pseudomonadati</taxon>
        <taxon>Spirochaetota</taxon>
        <taxon>Spirochaetia</taxon>
        <taxon>Winmispirales</taxon>
        <taxon>Winmispiraceae</taxon>
        <taxon>Winmispira</taxon>
    </lineage>
</organism>
<accession>G0GC99</accession>
<proteinExistence type="inferred from homology"/>
<dbReference type="GO" id="GO:0042802">
    <property type="term" value="F:identical protein binding"/>
    <property type="evidence" value="ECO:0007669"/>
    <property type="project" value="UniProtKB-ARBA"/>
</dbReference>
<dbReference type="InterPro" id="IPR016192">
    <property type="entry name" value="APOBEC/CMP_deaminase_Zn-bd"/>
</dbReference>
<dbReference type="PROSITE" id="PS00903">
    <property type="entry name" value="CYT_DCMP_DEAMINASES_1"/>
    <property type="match status" value="1"/>
</dbReference>
<evidence type="ECO:0000256" key="7">
    <source>
        <dbReference type="ARBA" id="ARBA00022801"/>
    </source>
</evidence>
<comment type="catalytic activity">
    <reaction evidence="11 15">
        <text>cytidine + H2O + H(+) = uridine + NH4(+)</text>
        <dbReference type="Rhea" id="RHEA:16069"/>
        <dbReference type="ChEBI" id="CHEBI:15377"/>
        <dbReference type="ChEBI" id="CHEBI:15378"/>
        <dbReference type="ChEBI" id="CHEBI:16704"/>
        <dbReference type="ChEBI" id="CHEBI:17562"/>
        <dbReference type="ChEBI" id="CHEBI:28938"/>
        <dbReference type="EC" id="3.5.4.5"/>
    </reaction>
</comment>
<dbReference type="AlphaFoldDB" id="G0GC99"/>
<protein>
    <recommendedName>
        <fullName evidence="5 15">Cytidine deaminase</fullName>
        <ecNumber evidence="4 15">3.5.4.5</ecNumber>
    </recommendedName>
    <alternativeName>
        <fullName evidence="9 15">Cytidine aminohydrolase</fullName>
    </alternativeName>
</protein>
<evidence type="ECO:0000256" key="8">
    <source>
        <dbReference type="ARBA" id="ARBA00022833"/>
    </source>
</evidence>
<dbReference type="InterPro" id="IPR050202">
    <property type="entry name" value="Cyt/Deoxycyt_deaminase"/>
</dbReference>
<evidence type="ECO:0000256" key="13">
    <source>
        <dbReference type="PIRSR" id="PIRSR606262-2"/>
    </source>
</evidence>
<keyword evidence="8 14" id="KW-0862">Zinc</keyword>
<dbReference type="STRING" id="869211.Spith_0910"/>